<reference evidence="10" key="2">
    <citation type="submission" date="2015-01" db="EMBL/GenBank/DDBJ databases">
        <title>Evolutionary Origins and Diversification of the Mycorrhizal Mutualists.</title>
        <authorList>
            <consortium name="DOE Joint Genome Institute"/>
            <consortium name="Mycorrhizal Genomics Consortium"/>
            <person name="Kohler A."/>
            <person name="Kuo A."/>
            <person name="Nagy L.G."/>
            <person name="Floudas D."/>
            <person name="Copeland A."/>
            <person name="Barry K.W."/>
            <person name="Cichocki N."/>
            <person name="Veneault-Fourrey C."/>
            <person name="LaButti K."/>
            <person name="Lindquist E.A."/>
            <person name="Lipzen A."/>
            <person name="Lundell T."/>
            <person name="Morin E."/>
            <person name="Murat C."/>
            <person name="Riley R."/>
            <person name="Ohm R."/>
            <person name="Sun H."/>
            <person name="Tunlid A."/>
            <person name="Henrissat B."/>
            <person name="Grigoriev I.V."/>
            <person name="Hibbett D.S."/>
            <person name="Martin F."/>
        </authorList>
    </citation>
    <scope>NUCLEOTIDE SEQUENCE [LARGE SCALE GENOMIC DNA]</scope>
    <source>
        <strain evidence="10">F 1598</strain>
    </source>
</reference>
<feature type="compositionally biased region" description="Low complexity" evidence="6">
    <location>
        <begin position="76"/>
        <end position="94"/>
    </location>
</feature>
<dbReference type="EMBL" id="KN832991">
    <property type="protein sequence ID" value="KIM83372.1"/>
    <property type="molecule type" value="Genomic_DNA"/>
</dbReference>
<evidence type="ECO:0000259" key="7">
    <source>
        <dbReference type="PROSITE" id="PS50030"/>
    </source>
</evidence>
<dbReference type="Gene3D" id="1.10.10.540">
    <property type="entry name" value="XPC-binding domain"/>
    <property type="match status" value="1"/>
</dbReference>
<dbReference type="Pfam" id="PF00627">
    <property type="entry name" value="UBA"/>
    <property type="match status" value="1"/>
</dbReference>
<dbReference type="InParanoid" id="A0A0C3C1A2"/>
<organism evidence="9 10">
    <name type="scientific">Piloderma croceum (strain F 1598)</name>
    <dbReference type="NCBI Taxonomy" id="765440"/>
    <lineage>
        <taxon>Eukaryota</taxon>
        <taxon>Fungi</taxon>
        <taxon>Dikarya</taxon>
        <taxon>Basidiomycota</taxon>
        <taxon>Agaricomycotina</taxon>
        <taxon>Agaricomycetes</taxon>
        <taxon>Agaricomycetidae</taxon>
        <taxon>Atheliales</taxon>
        <taxon>Atheliaceae</taxon>
        <taxon>Piloderma</taxon>
    </lineage>
</organism>
<dbReference type="PANTHER" id="PTHR10621">
    <property type="entry name" value="UV EXCISION REPAIR PROTEIN RAD23"/>
    <property type="match status" value="1"/>
</dbReference>
<feature type="region of interest" description="Disordered" evidence="6">
    <location>
        <begin position="76"/>
        <end position="123"/>
    </location>
</feature>
<dbReference type="SMART" id="SM00727">
    <property type="entry name" value="STI1"/>
    <property type="match status" value="1"/>
</dbReference>
<dbReference type="PROSITE" id="PS50053">
    <property type="entry name" value="UBIQUITIN_2"/>
    <property type="match status" value="1"/>
</dbReference>
<evidence type="ECO:0000256" key="4">
    <source>
        <dbReference type="ARBA" id="ARBA00023204"/>
    </source>
</evidence>
<dbReference type="GO" id="GO:0043130">
    <property type="term" value="F:ubiquitin binding"/>
    <property type="evidence" value="ECO:0007669"/>
    <property type="project" value="TreeGrafter"/>
</dbReference>
<dbReference type="FunFam" id="1.10.8.10:FF:000003">
    <property type="entry name" value="UV excision repair protein RAD23 homolog"/>
    <property type="match status" value="1"/>
</dbReference>
<dbReference type="Pfam" id="PF00240">
    <property type="entry name" value="ubiquitin"/>
    <property type="match status" value="1"/>
</dbReference>
<dbReference type="InterPro" id="IPR006636">
    <property type="entry name" value="STI1_HS-bd"/>
</dbReference>
<dbReference type="CDD" id="cd14280">
    <property type="entry name" value="UBA1_Rad23_like"/>
    <property type="match status" value="1"/>
</dbReference>
<dbReference type="InterPro" id="IPR029071">
    <property type="entry name" value="Ubiquitin-like_domsf"/>
</dbReference>
<keyword evidence="3" id="KW-0227">DNA damage</keyword>
<dbReference type="GO" id="GO:0043161">
    <property type="term" value="P:proteasome-mediated ubiquitin-dependent protein catabolic process"/>
    <property type="evidence" value="ECO:0007669"/>
    <property type="project" value="InterPro"/>
</dbReference>
<dbReference type="PROSITE" id="PS50030">
    <property type="entry name" value="UBA"/>
    <property type="match status" value="1"/>
</dbReference>
<dbReference type="InterPro" id="IPR019956">
    <property type="entry name" value="Ubiquitin_dom"/>
</dbReference>
<dbReference type="STRING" id="765440.A0A0C3C1A2"/>
<comment type="subcellular location">
    <subcellularLocation>
        <location evidence="1">Nucleus</location>
    </subcellularLocation>
</comment>
<dbReference type="FunFam" id="3.10.20.90:FF:000254">
    <property type="entry name" value="UV excision repair protein Rad23"/>
    <property type="match status" value="1"/>
</dbReference>
<dbReference type="InterPro" id="IPR009060">
    <property type="entry name" value="UBA-like_sf"/>
</dbReference>
<dbReference type="SUPFAM" id="SSF101238">
    <property type="entry name" value="XPC-binding domain"/>
    <property type="match status" value="1"/>
</dbReference>
<evidence type="ECO:0000256" key="6">
    <source>
        <dbReference type="SAM" id="MobiDB-lite"/>
    </source>
</evidence>
<keyword evidence="4" id="KW-0234">DNA repair</keyword>
<reference evidence="9 10" key="1">
    <citation type="submission" date="2014-04" db="EMBL/GenBank/DDBJ databases">
        <authorList>
            <consortium name="DOE Joint Genome Institute"/>
            <person name="Kuo A."/>
            <person name="Tarkka M."/>
            <person name="Buscot F."/>
            <person name="Kohler A."/>
            <person name="Nagy L.G."/>
            <person name="Floudas D."/>
            <person name="Copeland A."/>
            <person name="Barry K.W."/>
            <person name="Cichocki N."/>
            <person name="Veneault-Fourrey C."/>
            <person name="LaButti K."/>
            <person name="Lindquist E.A."/>
            <person name="Lipzen A."/>
            <person name="Lundell T."/>
            <person name="Morin E."/>
            <person name="Murat C."/>
            <person name="Sun H."/>
            <person name="Tunlid A."/>
            <person name="Henrissat B."/>
            <person name="Grigoriev I.V."/>
            <person name="Hibbett D.S."/>
            <person name="Martin F."/>
            <person name="Nordberg H.P."/>
            <person name="Cantor M.N."/>
            <person name="Hua S.X."/>
        </authorList>
    </citation>
    <scope>NUCLEOTIDE SEQUENCE [LARGE SCALE GENOMIC DNA]</scope>
    <source>
        <strain evidence="9 10">F 1598</strain>
    </source>
</reference>
<dbReference type="PANTHER" id="PTHR10621:SF0">
    <property type="entry name" value="UV EXCISION REPAIR PROTEIN RAD23"/>
    <property type="match status" value="1"/>
</dbReference>
<dbReference type="GO" id="GO:0070628">
    <property type="term" value="F:proteasome binding"/>
    <property type="evidence" value="ECO:0007669"/>
    <property type="project" value="TreeGrafter"/>
</dbReference>
<gene>
    <name evidence="9" type="ORF">PILCRDRAFT_819612</name>
</gene>
<name>A0A0C3C1A2_PILCF</name>
<dbReference type="NCBIfam" id="TIGR00601">
    <property type="entry name" value="rad23"/>
    <property type="match status" value="1"/>
</dbReference>
<feature type="compositionally biased region" description="Pro residues" evidence="6">
    <location>
        <begin position="111"/>
        <end position="122"/>
    </location>
</feature>
<dbReference type="Gene3D" id="3.10.20.90">
    <property type="entry name" value="Phosphatidylinositol 3-kinase Catalytic Subunit, Chain A, domain 1"/>
    <property type="match status" value="1"/>
</dbReference>
<evidence type="ECO:0000256" key="5">
    <source>
        <dbReference type="ARBA" id="ARBA00023242"/>
    </source>
</evidence>
<dbReference type="Gene3D" id="1.10.8.10">
    <property type="entry name" value="DNA helicase RuvA subunit, C-terminal domain"/>
    <property type="match status" value="1"/>
</dbReference>
<evidence type="ECO:0000313" key="10">
    <source>
        <dbReference type="Proteomes" id="UP000054166"/>
    </source>
</evidence>
<accession>A0A0C3C1A2</accession>
<dbReference type="FunCoup" id="A0A0C3C1A2">
    <property type="interactions" value="615"/>
</dbReference>
<dbReference type="InterPro" id="IPR000626">
    <property type="entry name" value="Ubiquitin-like_dom"/>
</dbReference>
<dbReference type="GO" id="GO:0031593">
    <property type="term" value="F:polyubiquitin modification-dependent protein binding"/>
    <property type="evidence" value="ECO:0007669"/>
    <property type="project" value="TreeGrafter"/>
</dbReference>
<dbReference type="CDD" id="cd01805">
    <property type="entry name" value="Ubl_Rad23"/>
    <property type="match status" value="1"/>
</dbReference>
<dbReference type="GO" id="GO:0005654">
    <property type="term" value="C:nucleoplasm"/>
    <property type="evidence" value="ECO:0007669"/>
    <property type="project" value="TreeGrafter"/>
</dbReference>
<dbReference type="OrthoDB" id="419317at2759"/>
<dbReference type="PRINTS" id="PR00348">
    <property type="entry name" value="UBIQUITIN"/>
</dbReference>
<dbReference type="HOGENOM" id="CLU_040364_0_0_1"/>
<dbReference type="AlphaFoldDB" id="A0A0C3C1A2"/>
<protein>
    <recommendedName>
        <fullName evidence="11">UV excision repair protein RAD23</fullName>
    </recommendedName>
</protein>
<dbReference type="GO" id="GO:0003684">
    <property type="term" value="F:damaged DNA binding"/>
    <property type="evidence" value="ECO:0007669"/>
    <property type="project" value="InterPro"/>
</dbReference>
<evidence type="ECO:0000256" key="3">
    <source>
        <dbReference type="ARBA" id="ARBA00022763"/>
    </source>
</evidence>
<keyword evidence="10" id="KW-1185">Reference proteome</keyword>
<evidence type="ECO:0008006" key="11">
    <source>
        <dbReference type="Google" id="ProtNLM"/>
    </source>
</evidence>
<sequence>MKITLKTLQQKVFTIDADESDTVGDLKKKVQETQGHPVESQKIIYSGKVLPDNKTVESCAIKEKDFLVLMVSKPKATPAASTSTPDTTSSTAPADPAPTPAAPVPATSIPDAPPTPAAPTPAAPILAAPAPAALTQPEAPPPAFGDTSSFVSGSVLQTTIQNMMEMGFEREQVMRALRASFNNPDRAVEYLMTGIPAHLEAEASGSTGAPRAAQAAPGGTVPVPAAAAAQTAADAPPSNQPQNLFQLAQQRQQQGSGGANPVGAAAGAGGTIDIAALRESPQVQQLRELMAQNPSMIQPLLQQLAASNPALAQAFAQNPEALLQLLGNENGEFPGGQGEDGENLPPGTHIVNVTEEERAAIQRVSISPICPHF</sequence>
<dbReference type="GO" id="GO:0006289">
    <property type="term" value="P:nucleotide-excision repair"/>
    <property type="evidence" value="ECO:0007669"/>
    <property type="project" value="InterPro"/>
</dbReference>
<dbReference type="SMART" id="SM00165">
    <property type="entry name" value="UBA"/>
    <property type="match status" value="1"/>
</dbReference>
<keyword evidence="5" id="KW-0539">Nucleus</keyword>
<dbReference type="InterPro" id="IPR004806">
    <property type="entry name" value="Rad23"/>
</dbReference>
<dbReference type="SMART" id="SM00213">
    <property type="entry name" value="UBQ"/>
    <property type="match status" value="1"/>
</dbReference>
<dbReference type="SUPFAM" id="SSF54236">
    <property type="entry name" value="Ubiquitin-like"/>
    <property type="match status" value="1"/>
</dbReference>
<dbReference type="GO" id="GO:0005829">
    <property type="term" value="C:cytosol"/>
    <property type="evidence" value="ECO:0007669"/>
    <property type="project" value="TreeGrafter"/>
</dbReference>
<dbReference type="Pfam" id="PF09280">
    <property type="entry name" value="XPC-binding"/>
    <property type="match status" value="1"/>
</dbReference>
<dbReference type="Proteomes" id="UP000054166">
    <property type="component" value="Unassembled WGS sequence"/>
</dbReference>
<dbReference type="InterPro" id="IPR015360">
    <property type="entry name" value="XPC-bd"/>
</dbReference>
<evidence type="ECO:0000256" key="2">
    <source>
        <dbReference type="ARBA" id="ARBA00022737"/>
    </source>
</evidence>
<proteinExistence type="predicted"/>
<evidence type="ECO:0000259" key="8">
    <source>
        <dbReference type="PROSITE" id="PS50053"/>
    </source>
</evidence>
<keyword evidence="2" id="KW-0677">Repeat</keyword>
<evidence type="ECO:0000256" key="1">
    <source>
        <dbReference type="ARBA" id="ARBA00004123"/>
    </source>
</evidence>
<feature type="domain" description="Ubiquitin-like" evidence="8">
    <location>
        <begin position="1"/>
        <end position="76"/>
    </location>
</feature>
<dbReference type="InterPro" id="IPR036353">
    <property type="entry name" value="XPC-bd_sf"/>
</dbReference>
<dbReference type="InterPro" id="IPR015940">
    <property type="entry name" value="UBA"/>
</dbReference>
<evidence type="ECO:0000313" key="9">
    <source>
        <dbReference type="EMBL" id="KIM83372.1"/>
    </source>
</evidence>
<dbReference type="SUPFAM" id="SSF46934">
    <property type="entry name" value="UBA-like"/>
    <property type="match status" value="1"/>
</dbReference>
<feature type="domain" description="UBA" evidence="7">
    <location>
        <begin position="154"/>
        <end position="194"/>
    </location>
</feature>